<reference evidence="6 7" key="1">
    <citation type="submission" date="2016-09" db="EMBL/GenBank/DDBJ databases">
        <title>Desulfuribacillus arsenicus sp. nov., an obligately anaerobic, dissimilatory arsenic- and antimonate-reducing bacterium isolated from anoxic sediments.</title>
        <authorList>
            <person name="Abin C.A."/>
            <person name="Hollibaugh J.T."/>
        </authorList>
    </citation>
    <scope>NUCLEOTIDE SEQUENCE [LARGE SCALE GENOMIC DNA]</scope>
    <source>
        <strain evidence="6 7">MLFW-2</strain>
    </source>
</reference>
<dbReference type="CDD" id="cd24036">
    <property type="entry name" value="ASKHA_NBD_BcrAD_BadFG_HgdC_HadI"/>
    <property type="match status" value="1"/>
</dbReference>
<dbReference type="InterPro" id="IPR051805">
    <property type="entry name" value="Dehydratase_Activator_Redct"/>
</dbReference>
<keyword evidence="4" id="KW-0411">Iron-sulfur</keyword>
<dbReference type="STRING" id="1390249.BHU72_07200"/>
<dbReference type="NCBIfam" id="TIGR00241">
    <property type="entry name" value="CoA_E_activ"/>
    <property type="match status" value="1"/>
</dbReference>
<keyword evidence="3" id="KW-0408">Iron</keyword>
<evidence type="ECO:0000256" key="2">
    <source>
        <dbReference type="ARBA" id="ARBA00022723"/>
    </source>
</evidence>
<protein>
    <submittedName>
        <fullName evidence="6">2-hydroxyglutaryl-CoA dehydratase</fullName>
    </submittedName>
</protein>
<dbReference type="GO" id="GO:0046872">
    <property type="term" value="F:metal ion binding"/>
    <property type="evidence" value="ECO:0007669"/>
    <property type="project" value="UniProtKB-KW"/>
</dbReference>
<dbReference type="Proteomes" id="UP000095255">
    <property type="component" value="Unassembled WGS sequence"/>
</dbReference>
<dbReference type="Pfam" id="PF01869">
    <property type="entry name" value="BcrAD_BadFG"/>
    <property type="match status" value="1"/>
</dbReference>
<evidence type="ECO:0000313" key="7">
    <source>
        <dbReference type="Proteomes" id="UP000095255"/>
    </source>
</evidence>
<dbReference type="Gene3D" id="3.30.420.40">
    <property type="match status" value="2"/>
</dbReference>
<accession>A0A1E5L4A7</accession>
<dbReference type="EMBL" id="MJAT01000035">
    <property type="protein sequence ID" value="OEH84970.1"/>
    <property type="molecule type" value="Genomic_DNA"/>
</dbReference>
<dbReference type="InterPro" id="IPR002731">
    <property type="entry name" value="ATPase_BadF"/>
</dbReference>
<evidence type="ECO:0000256" key="3">
    <source>
        <dbReference type="ARBA" id="ARBA00023004"/>
    </source>
</evidence>
<evidence type="ECO:0000259" key="5">
    <source>
        <dbReference type="Pfam" id="PF01869"/>
    </source>
</evidence>
<keyword evidence="2" id="KW-0479">Metal-binding</keyword>
<dbReference type="InterPro" id="IPR008275">
    <property type="entry name" value="CoA_E_activase_dom"/>
</dbReference>
<dbReference type="InterPro" id="IPR043129">
    <property type="entry name" value="ATPase_NBD"/>
</dbReference>
<keyword evidence="7" id="KW-1185">Reference proteome</keyword>
<proteinExistence type="predicted"/>
<comment type="caution">
    <text evidence="6">The sequence shown here is derived from an EMBL/GenBank/DDBJ whole genome shotgun (WGS) entry which is preliminary data.</text>
</comment>
<organism evidence="6 7">
    <name type="scientific">Desulfuribacillus stibiiarsenatis</name>
    <dbReference type="NCBI Taxonomy" id="1390249"/>
    <lineage>
        <taxon>Bacteria</taxon>
        <taxon>Bacillati</taxon>
        <taxon>Bacillota</taxon>
        <taxon>Desulfuribacillia</taxon>
        <taxon>Desulfuribacillales</taxon>
        <taxon>Desulfuribacillaceae</taxon>
        <taxon>Desulfuribacillus</taxon>
    </lineage>
</organism>
<gene>
    <name evidence="6" type="ORF">BHU72_07200</name>
</gene>
<feature type="domain" description="ATPase BadF/BadG/BcrA/BcrD type" evidence="5">
    <location>
        <begin position="4"/>
        <end position="250"/>
    </location>
</feature>
<evidence type="ECO:0000256" key="4">
    <source>
        <dbReference type="ARBA" id="ARBA00023014"/>
    </source>
</evidence>
<evidence type="ECO:0000313" key="6">
    <source>
        <dbReference type="EMBL" id="OEH84970.1"/>
    </source>
</evidence>
<dbReference type="SUPFAM" id="SSF53067">
    <property type="entry name" value="Actin-like ATPase domain"/>
    <property type="match status" value="1"/>
</dbReference>
<evidence type="ECO:0000256" key="1">
    <source>
        <dbReference type="ARBA" id="ARBA00001966"/>
    </source>
</evidence>
<dbReference type="PANTHER" id="PTHR32329:SF2">
    <property type="entry name" value="BIFUNCTIONAL PROTEIN [INCLUDES 2-HYDROXYACYL-COA DEHYDRATASE (N-TER) AND ITS ACTIVATOR DOMAIN (C_TERM)"/>
    <property type="match status" value="1"/>
</dbReference>
<comment type="cofactor">
    <cofactor evidence="1">
        <name>[4Fe-4S] cluster</name>
        <dbReference type="ChEBI" id="CHEBI:49883"/>
    </cofactor>
</comment>
<dbReference type="PANTHER" id="PTHR32329">
    <property type="entry name" value="BIFUNCTIONAL PROTEIN [INCLUDES 2-HYDROXYACYL-COA DEHYDRATASE (N-TER) AND ITS ACTIVATOR DOMAIN (C_TERM)-RELATED"/>
    <property type="match status" value="1"/>
</dbReference>
<name>A0A1E5L4A7_9FIRM</name>
<dbReference type="AlphaFoldDB" id="A0A1E5L4A7"/>
<sequence length="254" mass="27147">MYTLGIDVGSVSTKAVLFDGTSYQYLIMTTGFSPKSIGQEARDLLLNKAGISLNQVAKTIGTGYGRIHMPYADKTTNELTCHGKGVHFLYPDAGAVIDIGGQDSKVILLDERGRVRDFLLNDKCAAGTGRFLQVTSQALGIDLDEIDYVTEGQQPVEIGSMCAVFAETEVLNLIVHGHAPGAVLAGVLKSIAVRMTAMAAKLYSGNEIVFTGGLANSFMLRKMFANQSGWTVYVPKQPQIMGALGAAVIGYEMI</sequence>
<dbReference type="GO" id="GO:0051536">
    <property type="term" value="F:iron-sulfur cluster binding"/>
    <property type="evidence" value="ECO:0007669"/>
    <property type="project" value="UniProtKB-KW"/>
</dbReference>